<evidence type="ECO:0000313" key="2">
    <source>
        <dbReference type="EMBL" id="RHN39482.1"/>
    </source>
</evidence>
<gene>
    <name evidence="2" type="ORF">MtrunA17_Chr8g0344271</name>
</gene>
<dbReference type="EMBL" id="PSQE01000008">
    <property type="protein sequence ID" value="RHN39482.1"/>
    <property type="molecule type" value="Genomic_DNA"/>
</dbReference>
<comment type="caution">
    <text evidence="2">The sequence shown here is derived from an EMBL/GenBank/DDBJ whole genome shotgun (WGS) entry which is preliminary data.</text>
</comment>
<name>A0A396GDG7_MEDTR</name>
<sequence length="47" mass="5743">MTKGEKRLRTKRWMGEKTWRRTIKRMTKEGTTTNSMEEKGAEITRRR</sequence>
<feature type="compositionally biased region" description="Basic and acidic residues" evidence="1">
    <location>
        <begin position="36"/>
        <end position="47"/>
    </location>
</feature>
<dbReference type="AlphaFoldDB" id="A0A396GDG7"/>
<organism evidence="2">
    <name type="scientific">Medicago truncatula</name>
    <name type="common">Barrel medic</name>
    <name type="synonym">Medicago tribuloides</name>
    <dbReference type="NCBI Taxonomy" id="3880"/>
    <lineage>
        <taxon>Eukaryota</taxon>
        <taxon>Viridiplantae</taxon>
        <taxon>Streptophyta</taxon>
        <taxon>Embryophyta</taxon>
        <taxon>Tracheophyta</taxon>
        <taxon>Spermatophyta</taxon>
        <taxon>Magnoliopsida</taxon>
        <taxon>eudicotyledons</taxon>
        <taxon>Gunneridae</taxon>
        <taxon>Pentapetalae</taxon>
        <taxon>rosids</taxon>
        <taxon>fabids</taxon>
        <taxon>Fabales</taxon>
        <taxon>Fabaceae</taxon>
        <taxon>Papilionoideae</taxon>
        <taxon>50 kb inversion clade</taxon>
        <taxon>NPAAA clade</taxon>
        <taxon>Hologalegina</taxon>
        <taxon>IRL clade</taxon>
        <taxon>Trifolieae</taxon>
        <taxon>Medicago</taxon>
    </lineage>
</organism>
<dbReference type="Proteomes" id="UP000265566">
    <property type="component" value="Chromosome 8"/>
</dbReference>
<accession>A0A396GDG7</accession>
<protein>
    <submittedName>
        <fullName evidence="2">Uncharacterized protein</fullName>
    </submittedName>
</protein>
<reference evidence="2" key="1">
    <citation type="journal article" date="2018" name="Nat. Plants">
        <title>Whole-genome landscape of Medicago truncatula symbiotic genes.</title>
        <authorList>
            <person name="Pecrix Y."/>
            <person name="Gamas P."/>
            <person name="Carrere S."/>
        </authorList>
    </citation>
    <scope>NUCLEOTIDE SEQUENCE</scope>
    <source>
        <tissue evidence="2">Leaves</tissue>
    </source>
</reference>
<evidence type="ECO:0000256" key="1">
    <source>
        <dbReference type="SAM" id="MobiDB-lite"/>
    </source>
</evidence>
<dbReference type="Gramene" id="rna45507">
    <property type="protein sequence ID" value="RHN39482.1"/>
    <property type="gene ID" value="gene45507"/>
</dbReference>
<proteinExistence type="predicted"/>
<feature type="region of interest" description="Disordered" evidence="1">
    <location>
        <begin position="25"/>
        <end position="47"/>
    </location>
</feature>